<dbReference type="GeneID" id="40527256"/>
<evidence type="ECO:0000256" key="4">
    <source>
        <dbReference type="ARBA" id="ARBA00022844"/>
    </source>
</evidence>
<evidence type="ECO:0000256" key="8">
    <source>
        <dbReference type="ARBA" id="ARBA00033344"/>
    </source>
</evidence>
<organism evidence="9">
    <name type="scientific">Tataguine virus</name>
    <dbReference type="NCBI Taxonomy" id="1623310"/>
    <lineage>
        <taxon>Viruses</taxon>
        <taxon>Riboviria</taxon>
        <taxon>Orthornavirae</taxon>
        <taxon>Negarnaviricota</taxon>
        <taxon>Polyploviricotina</taxon>
        <taxon>Bunyaviricetes</taxon>
        <taxon>Elliovirales</taxon>
        <taxon>Peribunyaviridae</taxon>
        <taxon>Orthobunyavirus</taxon>
        <taxon>Orthobunyavirus tataguineense</taxon>
    </lineage>
</organism>
<dbReference type="InterPro" id="IPR043012">
    <property type="entry name" value="Bunya_nucleocap_N"/>
</dbReference>
<keyword evidence="4" id="KW-0946">Virion</keyword>
<reference evidence="10 11" key="2">
    <citation type="journal article" date="2015" name="Viruses">
        <title>Genetic and Phylogenetic Characterization of Tataguine and Witwatersrand Viruses and Other Orthobunyaviruses of the Anopheles A, Capim, Guama, Koongol, Mapputta, Tete, and Turlock Serogroups.</title>
        <authorList>
            <person name="Shchetinin A.M."/>
            <person name="Lvov D.K."/>
            <person name="Deriabin P.G."/>
            <person name="Botikov A.G."/>
            <person name="Gitelman A.K."/>
            <person name="Kuhn J.H."/>
            <person name="Alkhovsky S.V."/>
        </authorList>
    </citation>
    <scope>NUCLEOTIDE SEQUENCE [LARGE SCALE GENOMIC DNA]</scope>
    <source>
        <strain evidence="10 11">H9963</strain>
    </source>
</reference>
<name>A0A0D4CYZ7_9VIRU</name>
<evidence type="ECO:0000313" key="11">
    <source>
        <dbReference type="Proteomes" id="UP000297110"/>
    </source>
</evidence>
<dbReference type="EMBL" id="KP792676">
    <property type="protein sequence ID" value="AKO90194.1"/>
    <property type="molecule type" value="Viral_cRNA"/>
</dbReference>
<keyword evidence="5" id="KW-0694">RNA-binding</keyword>
<sequence length="239" mass="27123">MANPDFTFDDSERLNIEPFRPDVAYTTFDLMHKPIIKDIRIFFLNAGKLKKKLTAYPKAEITVKFGDWTVTVKNTHNPALGTIKLAETDLTLHRISGFLALKLLKLCSYGQNDQAELIRAEVVNPIAESQGVTWQNSNVDMYLSFFPGTEFFLTEFRMYPLAIGLVRVKKNLMKPDFLVKMLRQKYDGKDPAKWMVEDIGKVTAAVKEVSKHPLIKMNLVPHIKTFLTQMGIGTGGLLL</sequence>
<dbReference type="GO" id="GO:1990904">
    <property type="term" value="C:ribonucleoprotein complex"/>
    <property type="evidence" value="ECO:0007669"/>
    <property type="project" value="UniProtKB-KW"/>
</dbReference>
<dbReference type="RefSeq" id="YP_009666935.1">
    <property type="nucleotide sequence ID" value="NC_043606.1"/>
</dbReference>
<keyword evidence="11" id="KW-1185">Reference proteome</keyword>
<dbReference type="InterPro" id="IPR043011">
    <property type="entry name" value="Bunya_nucleocap_C"/>
</dbReference>
<accession>A0A0D4CYZ7</accession>
<evidence type="ECO:0000256" key="5">
    <source>
        <dbReference type="ARBA" id="ARBA00022884"/>
    </source>
</evidence>
<dbReference type="Proteomes" id="UP000297110">
    <property type="component" value="Genome"/>
</dbReference>
<evidence type="ECO:0000256" key="1">
    <source>
        <dbReference type="ARBA" id="ARBA00004328"/>
    </source>
</evidence>
<evidence type="ECO:0000313" key="9">
    <source>
        <dbReference type="EMBL" id="AJT55740.1"/>
    </source>
</evidence>
<dbReference type="KEGG" id="vg:40527256"/>
<comment type="similarity">
    <text evidence="2">Belongs to the orthobunyavirus nucleocapsid protein family.</text>
</comment>
<dbReference type="EMBL" id="KM972724">
    <property type="protein sequence ID" value="AJT55740.1"/>
    <property type="molecule type" value="Viral_cRNA"/>
</dbReference>
<dbReference type="Gene3D" id="1.20.142.20">
    <property type="match status" value="1"/>
</dbReference>
<proteinExistence type="inferred from homology"/>
<dbReference type="InterPro" id="IPR001784">
    <property type="entry name" value="Bunya_nucleocap"/>
</dbReference>
<comment type="subcellular location">
    <subcellularLocation>
        <location evidence="1">Virion</location>
    </subcellularLocation>
</comment>
<evidence type="ECO:0000313" key="10">
    <source>
        <dbReference type="EMBL" id="AKO90194.1"/>
    </source>
</evidence>
<evidence type="ECO:0000256" key="6">
    <source>
        <dbReference type="ARBA" id="ARBA00023086"/>
    </source>
</evidence>
<keyword evidence="7" id="KW-0687">Ribonucleoprotein</keyword>
<evidence type="ECO:0000256" key="7">
    <source>
        <dbReference type="ARBA" id="ARBA00023274"/>
    </source>
</evidence>
<keyword evidence="6 9" id="KW-0543">Viral nucleoprotein</keyword>
<evidence type="ECO:0000256" key="2">
    <source>
        <dbReference type="ARBA" id="ARBA00006516"/>
    </source>
</evidence>
<evidence type="ECO:0000256" key="3">
    <source>
        <dbReference type="ARBA" id="ARBA00014389"/>
    </source>
</evidence>
<protein>
    <recommendedName>
        <fullName evidence="3">Nucleoprotein</fullName>
    </recommendedName>
    <alternativeName>
        <fullName evidence="8">Nucleocapsid protein</fullName>
    </alternativeName>
</protein>
<dbReference type="Pfam" id="PF00952">
    <property type="entry name" value="Bunya_nucleocap"/>
    <property type="match status" value="1"/>
</dbReference>
<dbReference type="GO" id="GO:0019013">
    <property type="term" value="C:viral nucleocapsid"/>
    <property type="evidence" value="ECO:0007669"/>
    <property type="project" value="UniProtKB-KW"/>
</dbReference>
<dbReference type="Gene3D" id="1.10.472.180">
    <property type="entry name" value="Bunyavirus nucleocapsid (N) protein, C-terminal domain"/>
    <property type="match status" value="1"/>
</dbReference>
<dbReference type="GO" id="GO:0003723">
    <property type="term" value="F:RNA binding"/>
    <property type="evidence" value="ECO:0007669"/>
    <property type="project" value="UniProtKB-KW"/>
</dbReference>
<reference evidence="9" key="1">
    <citation type="submission" date="2014-10" db="EMBL/GenBank/DDBJ databases">
        <title>Complete genome sequence of Tatiguine virus.</title>
        <authorList>
            <person name="Alkhovsky S.V."/>
            <person name="Shchetinin A.M."/>
        </authorList>
    </citation>
    <scope>NUCLEOTIDE SEQUENCE</scope>
    <source>
        <strain evidence="9">H9963</strain>
    </source>
</reference>